<reference evidence="2 3" key="1">
    <citation type="submission" date="2021-01" db="EMBL/GenBank/DDBJ databases">
        <title>Roseomonas sp. nov, a bacterium isolated from an oil production mixture in Yumen Oilfield.</title>
        <authorList>
            <person name="Wu D."/>
        </authorList>
    </citation>
    <scope>NUCLEOTIDE SEQUENCE [LARGE SCALE GENOMIC DNA]</scope>
    <source>
        <strain evidence="2 3">ROY-5-3</strain>
    </source>
</reference>
<keyword evidence="3" id="KW-1185">Reference proteome</keyword>
<proteinExistence type="predicted"/>
<name>A0ABS6HHJ3_9PROT</name>
<feature type="chain" id="PRO_5046858818" evidence="1">
    <location>
        <begin position="27"/>
        <end position="135"/>
    </location>
</feature>
<dbReference type="RefSeq" id="WP_168049736.1">
    <property type="nucleotide sequence ID" value="NZ_JAERQM010000013.1"/>
</dbReference>
<dbReference type="EMBL" id="JAERQM010000013">
    <property type="protein sequence ID" value="MBU8547212.1"/>
    <property type="molecule type" value="Genomic_DNA"/>
</dbReference>
<sequence length="135" mass="13925">MSPTSPTGLALALVAGLAVAPTLAHANGQPVVSLEPMYLGRLPVLIYSNRASMVTSLPVRRVTGSGENVEIEYDTSATPSPVVSCVNPRIVGTGENASSECDEAATAAAPHTMPDMGGGHNSALWNLQRLSNSVR</sequence>
<gene>
    <name evidence="2" type="ORF">JJQ90_26075</name>
</gene>
<dbReference type="Proteomes" id="UP000689967">
    <property type="component" value="Unassembled WGS sequence"/>
</dbReference>
<comment type="caution">
    <text evidence="2">The sequence shown here is derived from an EMBL/GenBank/DDBJ whole genome shotgun (WGS) entry which is preliminary data.</text>
</comment>
<organism evidence="2 3">
    <name type="scientific">Falsiroseomonas oleicola</name>
    <dbReference type="NCBI Taxonomy" id="2801474"/>
    <lineage>
        <taxon>Bacteria</taxon>
        <taxon>Pseudomonadati</taxon>
        <taxon>Pseudomonadota</taxon>
        <taxon>Alphaproteobacteria</taxon>
        <taxon>Acetobacterales</taxon>
        <taxon>Roseomonadaceae</taxon>
        <taxon>Falsiroseomonas</taxon>
    </lineage>
</organism>
<evidence type="ECO:0000256" key="1">
    <source>
        <dbReference type="SAM" id="SignalP"/>
    </source>
</evidence>
<evidence type="ECO:0000313" key="2">
    <source>
        <dbReference type="EMBL" id="MBU8547212.1"/>
    </source>
</evidence>
<keyword evidence="1" id="KW-0732">Signal</keyword>
<protein>
    <submittedName>
        <fullName evidence="2">Uncharacterized protein</fullName>
    </submittedName>
</protein>
<feature type="signal peptide" evidence="1">
    <location>
        <begin position="1"/>
        <end position="26"/>
    </location>
</feature>
<evidence type="ECO:0000313" key="3">
    <source>
        <dbReference type="Proteomes" id="UP000689967"/>
    </source>
</evidence>
<accession>A0ABS6HHJ3</accession>